<dbReference type="GeneID" id="63756887"/>
<dbReference type="PROSITE" id="PS50011">
    <property type="entry name" value="PROTEIN_KINASE_DOM"/>
    <property type="match status" value="1"/>
</dbReference>
<evidence type="ECO:0000259" key="2">
    <source>
        <dbReference type="PROSITE" id="PS50011"/>
    </source>
</evidence>
<dbReference type="RefSeq" id="XP_040696074.1">
    <property type="nucleotide sequence ID" value="XM_040840814.1"/>
</dbReference>
<proteinExistence type="predicted"/>
<keyword evidence="4" id="KW-1185">Reference proteome</keyword>
<protein>
    <recommendedName>
        <fullName evidence="2">Protein kinase domain-containing protein</fullName>
    </recommendedName>
</protein>
<dbReference type="Gene3D" id="1.10.510.10">
    <property type="entry name" value="Transferase(Phosphotransferase) domain 1"/>
    <property type="match status" value="1"/>
</dbReference>
<dbReference type="SUPFAM" id="SSF56112">
    <property type="entry name" value="Protein kinase-like (PK-like)"/>
    <property type="match status" value="1"/>
</dbReference>
<dbReference type="GO" id="GO:0005524">
    <property type="term" value="F:ATP binding"/>
    <property type="evidence" value="ECO:0007669"/>
    <property type="project" value="InterPro"/>
</dbReference>
<accession>A0A1L9SYL0</accession>
<dbReference type="AlphaFoldDB" id="A0A1L9SYL0"/>
<reference evidence="4" key="1">
    <citation type="journal article" date="2017" name="Genome Biol.">
        <title>Comparative genomics reveals high biological diversity and specific adaptations in the industrially and medically important fungal genus Aspergillus.</title>
        <authorList>
            <person name="de Vries R.P."/>
            <person name="Riley R."/>
            <person name="Wiebenga A."/>
            <person name="Aguilar-Osorio G."/>
            <person name="Amillis S."/>
            <person name="Uchima C.A."/>
            <person name="Anderluh G."/>
            <person name="Asadollahi M."/>
            <person name="Askin M."/>
            <person name="Barry K."/>
            <person name="Battaglia E."/>
            <person name="Bayram O."/>
            <person name="Benocci T."/>
            <person name="Braus-Stromeyer S.A."/>
            <person name="Caldana C."/>
            <person name="Canovas D."/>
            <person name="Cerqueira G.C."/>
            <person name="Chen F."/>
            <person name="Chen W."/>
            <person name="Choi C."/>
            <person name="Clum A."/>
            <person name="Dos Santos R.A."/>
            <person name="Damasio A.R."/>
            <person name="Diallinas G."/>
            <person name="Emri T."/>
            <person name="Fekete E."/>
            <person name="Flipphi M."/>
            <person name="Freyberg S."/>
            <person name="Gallo A."/>
            <person name="Gournas C."/>
            <person name="Habgood R."/>
            <person name="Hainaut M."/>
            <person name="Harispe M.L."/>
            <person name="Henrissat B."/>
            <person name="Hilden K.S."/>
            <person name="Hope R."/>
            <person name="Hossain A."/>
            <person name="Karabika E."/>
            <person name="Karaffa L."/>
            <person name="Karanyi Z."/>
            <person name="Krasevec N."/>
            <person name="Kuo A."/>
            <person name="Kusch H."/>
            <person name="LaButti K."/>
            <person name="Lagendijk E.L."/>
            <person name="Lapidus A."/>
            <person name="Levasseur A."/>
            <person name="Lindquist E."/>
            <person name="Lipzen A."/>
            <person name="Logrieco A.F."/>
            <person name="MacCabe A."/>
            <person name="Maekelae M.R."/>
            <person name="Malavazi I."/>
            <person name="Melin P."/>
            <person name="Meyer V."/>
            <person name="Mielnichuk N."/>
            <person name="Miskei M."/>
            <person name="Molnar A.P."/>
            <person name="Mule G."/>
            <person name="Ngan C.Y."/>
            <person name="Orejas M."/>
            <person name="Orosz E."/>
            <person name="Ouedraogo J.P."/>
            <person name="Overkamp K.M."/>
            <person name="Park H.-S."/>
            <person name="Perrone G."/>
            <person name="Piumi F."/>
            <person name="Punt P.J."/>
            <person name="Ram A.F."/>
            <person name="Ramon A."/>
            <person name="Rauscher S."/>
            <person name="Record E."/>
            <person name="Riano-Pachon D.M."/>
            <person name="Robert V."/>
            <person name="Roehrig J."/>
            <person name="Ruller R."/>
            <person name="Salamov A."/>
            <person name="Salih N.S."/>
            <person name="Samson R.A."/>
            <person name="Sandor E."/>
            <person name="Sanguinetti M."/>
            <person name="Schuetze T."/>
            <person name="Sepcic K."/>
            <person name="Shelest E."/>
            <person name="Sherlock G."/>
            <person name="Sophianopoulou V."/>
            <person name="Squina F.M."/>
            <person name="Sun H."/>
            <person name="Susca A."/>
            <person name="Todd R.B."/>
            <person name="Tsang A."/>
            <person name="Unkles S.E."/>
            <person name="van de Wiele N."/>
            <person name="van Rossen-Uffink D."/>
            <person name="Oliveira J.V."/>
            <person name="Vesth T.C."/>
            <person name="Visser J."/>
            <person name="Yu J.-H."/>
            <person name="Zhou M."/>
            <person name="Andersen M.R."/>
            <person name="Archer D.B."/>
            <person name="Baker S.E."/>
            <person name="Benoit I."/>
            <person name="Brakhage A.A."/>
            <person name="Braus G.H."/>
            <person name="Fischer R."/>
            <person name="Frisvad J.C."/>
            <person name="Goldman G.H."/>
            <person name="Houbraken J."/>
            <person name="Oakley B."/>
            <person name="Pocsi I."/>
            <person name="Scazzocchio C."/>
            <person name="Seiboth B."/>
            <person name="vanKuyk P.A."/>
            <person name="Wortman J."/>
            <person name="Dyer P.S."/>
            <person name="Grigoriev I.V."/>
        </authorList>
    </citation>
    <scope>NUCLEOTIDE SEQUENCE [LARGE SCALE GENOMIC DNA]</scope>
    <source>
        <strain evidence="4">CBS 593.65</strain>
    </source>
</reference>
<dbReference type="SMART" id="SM00220">
    <property type="entry name" value="S_TKc"/>
    <property type="match status" value="1"/>
</dbReference>
<feature type="compositionally biased region" description="Polar residues" evidence="1">
    <location>
        <begin position="42"/>
        <end position="55"/>
    </location>
</feature>
<dbReference type="STRING" id="1036612.A0A1L9SYL0"/>
<dbReference type="Proteomes" id="UP000184356">
    <property type="component" value="Unassembled WGS sequence"/>
</dbReference>
<dbReference type="EMBL" id="KV878603">
    <property type="protein sequence ID" value="OJJ52268.1"/>
    <property type="molecule type" value="Genomic_DNA"/>
</dbReference>
<gene>
    <name evidence="3" type="ORF">ASPSYDRAFT_137959</name>
</gene>
<dbReference type="VEuPathDB" id="FungiDB:ASPSYDRAFT_137959"/>
<dbReference type="InterPro" id="IPR011009">
    <property type="entry name" value="Kinase-like_dom_sf"/>
</dbReference>
<dbReference type="GO" id="GO:0004672">
    <property type="term" value="F:protein kinase activity"/>
    <property type="evidence" value="ECO:0007669"/>
    <property type="project" value="InterPro"/>
</dbReference>
<dbReference type="InterPro" id="IPR000719">
    <property type="entry name" value="Prot_kinase_dom"/>
</dbReference>
<dbReference type="Pfam" id="PF00069">
    <property type="entry name" value="Pkinase"/>
    <property type="match status" value="1"/>
</dbReference>
<feature type="domain" description="Protein kinase" evidence="2">
    <location>
        <begin position="79"/>
        <end position="315"/>
    </location>
</feature>
<feature type="region of interest" description="Disordered" evidence="1">
    <location>
        <begin position="34"/>
        <end position="75"/>
    </location>
</feature>
<dbReference type="OrthoDB" id="1668230at2759"/>
<evidence type="ECO:0000256" key="1">
    <source>
        <dbReference type="SAM" id="MobiDB-lite"/>
    </source>
</evidence>
<name>A0A1L9SYL0_9EURO</name>
<sequence>MMMILFKVRDWLRNAVHPPQRDTKPRPRTIYAEPLRTDAESPISQSRQTAQSPPQTIKPGDPTSQPDDIQHSPLTHDPYINLPVIGIGMTGIVYVIGEGRVVKKAKQSRLPNAGDAAYMNEINQKTLENEIQVFKRLGNWEGIIPHFTISQYGIELARAQADLETYIENSPEREDTLKVEWILSLIKAFSYIHSCKVFVDDIALRNVLIIDEQLKVADFGQSILLPLDSDIASANANDLNVRIEILHLGWILYSIASWRVHKYYFFDENPDLCWPTSLPNVDDVFFGKIIKKCWLGEYASMDHVKTEALQLLVDF</sequence>
<evidence type="ECO:0000313" key="4">
    <source>
        <dbReference type="Proteomes" id="UP000184356"/>
    </source>
</evidence>
<organism evidence="3 4">
    <name type="scientific">Aspergillus sydowii CBS 593.65</name>
    <dbReference type="NCBI Taxonomy" id="1036612"/>
    <lineage>
        <taxon>Eukaryota</taxon>
        <taxon>Fungi</taxon>
        <taxon>Dikarya</taxon>
        <taxon>Ascomycota</taxon>
        <taxon>Pezizomycotina</taxon>
        <taxon>Eurotiomycetes</taxon>
        <taxon>Eurotiomycetidae</taxon>
        <taxon>Eurotiales</taxon>
        <taxon>Aspergillaceae</taxon>
        <taxon>Aspergillus</taxon>
        <taxon>Aspergillus subgen. Nidulantes</taxon>
    </lineage>
</organism>
<evidence type="ECO:0000313" key="3">
    <source>
        <dbReference type="EMBL" id="OJJ52268.1"/>
    </source>
</evidence>